<dbReference type="EMBL" id="JACMSC010000009">
    <property type="protein sequence ID" value="KAG6507356.1"/>
    <property type="molecule type" value="Genomic_DNA"/>
</dbReference>
<reference evidence="8 9" key="1">
    <citation type="submission" date="2020-08" db="EMBL/GenBank/DDBJ databases">
        <title>Plant Genome Project.</title>
        <authorList>
            <person name="Zhang R.-G."/>
        </authorList>
    </citation>
    <scope>NUCLEOTIDE SEQUENCE [LARGE SCALE GENOMIC DNA]</scope>
    <source>
        <tissue evidence="8">Rhizome</tissue>
    </source>
</reference>
<keyword evidence="9" id="KW-1185">Reference proteome</keyword>
<feature type="region of interest" description="Disordered" evidence="6">
    <location>
        <begin position="182"/>
        <end position="205"/>
    </location>
</feature>
<dbReference type="InterPro" id="IPR015300">
    <property type="entry name" value="DNA-bd_pseudobarrel_sf"/>
</dbReference>
<dbReference type="PANTHER" id="PTHR31391">
    <property type="entry name" value="B3 DOMAIN-CONTAINING PROTEIN OS11G0197600-RELATED"/>
    <property type="match status" value="1"/>
</dbReference>
<dbReference type="PROSITE" id="PS50863">
    <property type="entry name" value="B3"/>
    <property type="match status" value="2"/>
</dbReference>
<dbReference type="SMART" id="SM01019">
    <property type="entry name" value="B3"/>
    <property type="match status" value="2"/>
</dbReference>
<dbReference type="GO" id="GO:0005634">
    <property type="term" value="C:nucleus"/>
    <property type="evidence" value="ECO:0007669"/>
    <property type="project" value="UniProtKB-SubCell"/>
</dbReference>
<feature type="compositionally biased region" description="Low complexity" evidence="6">
    <location>
        <begin position="118"/>
        <end position="128"/>
    </location>
</feature>
<evidence type="ECO:0000256" key="6">
    <source>
        <dbReference type="SAM" id="MobiDB-lite"/>
    </source>
</evidence>
<keyword evidence="2" id="KW-0805">Transcription regulation</keyword>
<accession>A0A8J5GH83</accession>
<dbReference type="Gene3D" id="2.40.330.10">
    <property type="entry name" value="DNA-binding pseudobarrel domain"/>
    <property type="match status" value="2"/>
</dbReference>
<evidence type="ECO:0000256" key="4">
    <source>
        <dbReference type="ARBA" id="ARBA00023163"/>
    </source>
</evidence>
<gene>
    <name evidence="8" type="ORF">ZIOFF_032698</name>
</gene>
<evidence type="ECO:0000256" key="2">
    <source>
        <dbReference type="ARBA" id="ARBA00023015"/>
    </source>
</evidence>
<evidence type="ECO:0000256" key="3">
    <source>
        <dbReference type="ARBA" id="ARBA00023125"/>
    </source>
</evidence>
<organism evidence="8 9">
    <name type="scientific">Zingiber officinale</name>
    <name type="common">Ginger</name>
    <name type="synonym">Amomum zingiber</name>
    <dbReference type="NCBI Taxonomy" id="94328"/>
    <lineage>
        <taxon>Eukaryota</taxon>
        <taxon>Viridiplantae</taxon>
        <taxon>Streptophyta</taxon>
        <taxon>Embryophyta</taxon>
        <taxon>Tracheophyta</taxon>
        <taxon>Spermatophyta</taxon>
        <taxon>Magnoliopsida</taxon>
        <taxon>Liliopsida</taxon>
        <taxon>Zingiberales</taxon>
        <taxon>Zingiberaceae</taxon>
        <taxon>Zingiber</taxon>
    </lineage>
</organism>
<dbReference type="SUPFAM" id="SSF101936">
    <property type="entry name" value="DNA-binding pseudobarrel domain"/>
    <property type="match status" value="2"/>
</dbReference>
<comment type="caution">
    <text evidence="8">The sequence shown here is derived from an EMBL/GenBank/DDBJ whole genome shotgun (WGS) entry which is preliminary data.</text>
</comment>
<evidence type="ECO:0000313" key="8">
    <source>
        <dbReference type="EMBL" id="KAG6507356.1"/>
    </source>
</evidence>
<proteinExistence type="predicted"/>
<feature type="compositionally biased region" description="Basic and acidic residues" evidence="6">
    <location>
        <begin position="34"/>
        <end position="45"/>
    </location>
</feature>
<keyword evidence="4" id="KW-0804">Transcription</keyword>
<evidence type="ECO:0000256" key="1">
    <source>
        <dbReference type="ARBA" id="ARBA00004123"/>
    </source>
</evidence>
<feature type="compositionally biased region" description="Low complexity" evidence="6">
    <location>
        <begin position="186"/>
        <end position="195"/>
    </location>
</feature>
<feature type="domain" description="TF-B3" evidence="7">
    <location>
        <begin position="216"/>
        <end position="312"/>
    </location>
</feature>
<dbReference type="CDD" id="cd10017">
    <property type="entry name" value="B3_DNA"/>
    <property type="match status" value="2"/>
</dbReference>
<dbReference type="PANTHER" id="PTHR31391:SF106">
    <property type="entry name" value="B3 DOMAIN-CONTAINING PROTEIN OS01G0723500"/>
    <property type="match status" value="1"/>
</dbReference>
<dbReference type="AlphaFoldDB" id="A0A8J5GH83"/>
<feature type="region of interest" description="Disordered" evidence="6">
    <location>
        <begin position="118"/>
        <end position="138"/>
    </location>
</feature>
<feature type="domain" description="TF-B3" evidence="7">
    <location>
        <begin position="438"/>
        <end position="531"/>
    </location>
</feature>
<dbReference type="Proteomes" id="UP000734854">
    <property type="component" value="Unassembled WGS sequence"/>
</dbReference>
<sequence>MDRGRFRRGREISFLFTRQNDTRGEVGGSLRAARVRDEERRRLAERSWTAAGFGEGEKSTSSSRGRTAGEEKEGGEVGGYLRAARVRDEERREVGVCSPRLLAPATLGLLAPCHRPAAPAAGTTAPQTRSHRNPTAISSESGAIAAGFRTLSRLDAIVLDSGEIATGFRFIHHLSLSNLRATMNSQQQQQQQQKNTIKKKQQQQNLVRQRKPHFFKVLLGDFTHHLASSSLRIPPKFLKHIPGPATESKTAIFLHGPSGSKWTVELRRNREGTFLASGWSKFVKDHSLKECEFLVFRYDGNMHFTVFLFDTTACEREDAFAVRRLKQPWKTRGRRLKEEPVEVSSCSVKQEIMKHGVEETKPVQIQPYLPSQERCVAFPDPIWNDKLKMEEFELPLSMIRNKRNYRRLCISSTRRHVTDEEKLQAHKVAKSFTSALPYTIIRMSTTTLFKGYMNIPTRFSREHLPQNTSNLILHDPIDRSWVVNYIPKEKGNKISRGWMAFAKANKLEEGDFCVFELVGTVKLRVHIFRVIEETLPISTVPTRSE</sequence>
<dbReference type="GO" id="GO:0003677">
    <property type="term" value="F:DNA binding"/>
    <property type="evidence" value="ECO:0007669"/>
    <property type="project" value="UniProtKB-KW"/>
</dbReference>
<dbReference type="InterPro" id="IPR003340">
    <property type="entry name" value="B3_DNA-bd"/>
</dbReference>
<dbReference type="Pfam" id="PF02362">
    <property type="entry name" value="B3"/>
    <property type="match status" value="2"/>
</dbReference>
<comment type="subcellular location">
    <subcellularLocation>
        <location evidence="1">Nucleus</location>
    </subcellularLocation>
</comment>
<protein>
    <recommendedName>
        <fullName evidence="7">TF-B3 domain-containing protein</fullName>
    </recommendedName>
</protein>
<keyword evidence="3" id="KW-0238">DNA-binding</keyword>
<evidence type="ECO:0000256" key="5">
    <source>
        <dbReference type="ARBA" id="ARBA00023242"/>
    </source>
</evidence>
<keyword evidence="5" id="KW-0539">Nucleus</keyword>
<name>A0A8J5GH83_ZINOF</name>
<feature type="region of interest" description="Disordered" evidence="6">
    <location>
        <begin position="34"/>
        <end position="75"/>
    </location>
</feature>
<evidence type="ECO:0000259" key="7">
    <source>
        <dbReference type="PROSITE" id="PS50863"/>
    </source>
</evidence>
<dbReference type="InterPro" id="IPR044837">
    <property type="entry name" value="REM16-like"/>
</dbReference>
<evidence type="ECO:0000313" key="9">
    <source>
        <dbReference type="Proteomes" id="UP000734854"/>
    </source>
</evidence>